<evidence type="ECO:0000313" key="4">
    <source>
        <dbReference type="EMBL" id="PJE66868.1"/>
    </source>
</evidence>
<dbReference type="InterPro" id="IPR051673">
    <property type="entry name" value="SSDNA_exonuclease_RecJ"/>
</dbReference>
<proteinExistence type="predicted"/>
<reference evidence="5" key="1">
    <citation type="submission" date="2017-09" db="EMBL/GenBank/DDBJ databases">
        <title>Depth-based differentiation of microbial function through sediment-hosted aquifers and enrichment of novel symbionts in the deep terrestrial subsurface.</title>
        <authorList>
            <person name="Probst A.J."/>
            <person name="Ladd B."/>
            <person name="Jarett J.K."/>
            <person name="Geller-Mcgrath D.E."/>
            <person name="Sieber C.M.K."/>
            <person name="Emerson J.B."/>
            <person name="Anantharaman K."/>
            <person name="Thomas B.C."/>
            <person name="Malmstrom R."/>
            <person name="Stieglmeier M."/>
            <person name="Klingl A."/>
            <person name="Woyke T."/>
            <person name="Ryan C.M."/>
            <person name="Banfield J.F."/>
        </authorList>
    </citation>
    <scope>NUCLEOTIDE SEQUENCE [LARGE SCALE GENOMIC DNA]</scope>
</reference>
<dbReference type="GO" id="GO:0003676">
    <property type="term" value="F:nucleic acid binding"/>
    <property type="evidence" value="ECO:0007669"/>
    <property type="project" value="InterPro"/>
</dbReference>
<organism evidence="4 5">
    <name type="scientific">Candidatus Shapirobacteria bacterium CG10_big_fil_rev_8_21_14_0_10_36_6</name>
    <dbReference type="NCBI Taxonomy" id="1974886"/>
    <lineage>
        <taxon>Bacteria</taxon>
        <taxon>Candidatus Shapironibacteriota</taxon>
    </lineage>
</organism>
<evidence type="ECO:0000313" key="5">
    <source>
        <dbReference type="Proteomes" id="UP000229766"/>
    </source>
</evidence>
<dbReference type="InterPro" id="IPR003156">
    <property type="entry name" value="DHHA1_dom"/>
</dbReference>
<evidence type="ECO:0000259" key="2">
    <source>
        <dbReference type="Pfam" id="PF02272"/>
    </source>
</evidence>
<dbReference type="Proteomes" id="UP000229766">
    <property type="component" value="Unassembled WGS sequence"/>
</dbReference>
<feature type="domain" description="RecJ OB" evidence="3">
    <location>
        <begin position="245"/>
        <end position="346"/>
    </location>
</feature>
<dbReference type="InterPro" id="IPR041122">
    <property type="entry name" value="RecJ_OB"/>
</dbReference>
<evidence type="ECO:0008006" key="6">
    <source>
        <dbReference type="Google" id="ProtNLM"/>
    </source>
</evidence>
<comment type="caution">
    <text evidence="4">The sequence shown here is derived from an EMBL/GenBank/DDBJ whole genome shotgun (WGS) entry which is preliminary data.</text>
</comment>
<sequence>MSYFLAKEIDNKADLGLAALGTVADCLPLVGVNRSIVIYGLQQLNKNPSPGIKKLIQISGIKNALSTYDLGFILGPRINAVGRLSDPTDALRLLCSQNENQATKYAQVLNNFNQDRQLIQKESFNRVENLISDKLKSDKLVFVSGDYNPGIIGLISGRLTEKYYLPSIVISVDGDIAKGSCRSIPKLNIISALREYSDLFIDLGGHSGAAGFSIKTSNISKLKKTIIKSVNLKLNKIHLTPHLDVDAQMQLNAINIKNIKSLESLAPFGIGNPQPLFFLKNITINSIRAIGQNNDHLKIKINNIDAIAFKKGDLVNKIKSGDTIDIVTSLSLNEWNNTTTPQLIVKEIITV</sequence>
<dbReference type="InterPro" id="IPR038763">
    <property type="entry name" value="DHH_sf"/>
</dbReference>
<dbReference type="Pfam" id="PF17768">
    <property type="entry name" value="RecJ_OB"/>
    <property type="match status" value="1"/>
</dbReference>
<name>A0A2M8L1W6_9BACT</name>
<dbReference type="SUPFAM" id="SSF64182">
    <property type="entry name" value="DHH phosphoesterases"/>
    <property type="match status" value="1"/>
</dbReference>
<evidence type="ECO:0000259" key="3">
    <source>
        <dbReference type="Pfam" id="PF17768"/>
    </source>
</evidence>
<feature type="domain" description="DHHA1" evidence="2">
    <location>
        <begin position="143"/>
        <end position="229"/>
    </location>
</feature>
<evidence type="ECO:0000256" key="1">
    <source>
        <dbReference type="ARBA" id="ARBA00022801"/>
    </source>
</evidence>
<dbReference type="Pfam" id="PF02272">
    <property type="entry name" value="DHHA1"/>
    <property type="match status" value="1"/>
</dbReference>
<dbReference type="GO" id="GO:0016787">
    <property type="term" value="F:hydrolase activity"/>
    <property type="evidence" value="ECO:0007669"/>
    <property type="project" value="UniProtKB-KW"/>
</dbReference>
<accession>A0A2M8L1W6</accession>
<dbReference type="PANTHER" id="PTHR30255:SF2">
    <property type="entry name" value="SINGLE-STRANDED-DNA-SPECIFIC EXONUCLEASE RECJ"/>
    <property type="match status" value="1"/>
</dbReference>
<dbReference type="Gene3D" id="2.40.50.460">
    <property type="match status" value="1"/>
</dbReference>
<gene>
    <name evidence="4" type="ORF">COU93_01915</name>
</gene>
<dbReference type="Gene3D" id="3.90.1640.30">
    <property type="match status" value="1"/>
</dbReference>
<dbReference type="EMBL" id="PFEI01000108">
    <property type="protein sequence ID" value="PJE66868.1"/>
    <property type="molecule type" value="Genomic_DNA"/>
</dbReference>
<keyword evidence="1" id="KW-0378">Hydrolase</keyword>
<protein>
    <recommendedName>
        <fullName evidence="6">Single-stranded-DNA-specific exonuclease RecJ</fullName>
    </recommendedName>
</protein>
<dbReference type="PANTHER" id="PTHR30255">
    <property type="entry name" value="SINGLE-STRANDED-DNA-SPECIFIC EXONUCLEASE RECJ"/>
    <property type="match status" value="1"/>
</dbReference>
<dbReference type="AlphaFoldDB" id="A0A2M8L1W6"/>